<keyword evidence="1" id="KW-1133">Transmembrane helix</keyword>
<keyword evidence="1" id="KW-0472">Membrane</keyword>
<dbReference type="InterPro" id="IPR046675">
    <property type="entry name" value="DUF6545"/>
</dbReference>
<feature type="transmembrane region" description="Helical" evidence="1">
    <location>
        <begin position="108"/>
        <end position="128"/>
    </location>
</feature>
<dbReference type="Proteomes" id="UP000677413">
    <property type="component" value="Unassembled WGS sequence"/>
</dbReference>
<keyword evidence="4" id="KW-1185">Reference proteome</keyword>
<dbReference type="InterPro" id="IPR050039">
    <property type="entry name" value="MAB_1171c-like"/>
</dbReference>
<dbReference type="Pfam" id="PF20182">
    <property type="entry name" value="DUF6545"/>
    <property type="match status" value="1"/>
</dbReference>
<feature type="transmembrane region" description="Helical" evidence="1">
    <location>
        <begin position="70"/>
        <end position="87"/>
    </location>
</feature>
<evidence type="ECO:0000256" key="1">
    <source>
        <dbReference type="SAM" id="Phobius"/>
    </source>
</evidence>
<evidence type="ECO:0000313" key="4">
    <source>
        <dbReference type="Proteomes" id="UP000677413"/>
    </source>
</evidence>
<organism evidence="3 4">
    <name type="scientific">Streptomyces liliiviolaceus</name>
    <dbReference type="NCBI Taxonomy" id="2823109"/>
    <lineage>
        <taxon>Bacteria</taxon>
        <taxon>Bacillati</taxon>
        <taxon>Actinomycetota</taxon>
        <taxon>Actinomycetes</taxon>
        <taxon>Kitasatosporales</taxon>
        <taxon>Streptomycetaceae</taxon>
        <taxon>Streptomyces</taxon>
    </lineage>
</organism>
<name>A0A940Y2J3_9ACTN</name>
<feature type="domain" description="DUF6545" evidence="2">
    <location>
        <begin position="254"/>
        <end position="402"/>
    </location>
</feature>
<feature type="transmembrane region" description="Helical" evidence="1">
    <location>
        <begin position="180"/>
        <end position="201"/>
    </location>
</feature>
<reference evidence="3 4" key="1">
    <citation type="submission" date="2021-04" db="EMBL/GenBank/DDBJ databases">
        <authorList>
            <person name="Tang X."/>
            <person name="Zhou X."/>
            <person name="Chen X."/>
            <person name="Cernava T."/>
            <person name="Zhang C."/>
        </authorList>
    </citation>
    <scope>NUCLEOTIDE SEQUENCE [LARGE SCALE GENOMIC DNA]</scope>
    <source>
        <strain evidence="3 4">BH-SS-21</strain>
    </source>
</reference>
<feature type="transmembrane region" description="Helical" evidence="1">
    <location>
        <begin position="32"/>
        <end position="50"/>
    </location>
</feature>
<comment type="caution">
    <text evidence="3">The sequence shown here is derived from an EMBL/GenBank/DDBJ whole genome shotgun (WGS) entry which is preliminary data.</text>
</comment>
<evidence type="ECO:0000259" key="2">
    <source>
        <dbReference type="Pfam" id="PF20182"/>
    </source>
</evidence>
<dbReference type="RefSeq" id="WP_210893762.1">
    <property type="nucleotide sequence ID" value="NZ_JAGPYQ010000002.1"/>
</dbReference>
<dbReference type="AlphaFoldDB" id="A0A940Y2J3"/>
<protein>
    <recommendedName>
        <fullName evidence="2">DUF6545 domain-containing protein</fullName>
    </recommendedName>
</protein>
<accession>A0A940Y2J3</accession>
<evidence type="ECO:0000313" key="3">
    <source>
        <dbReference type="EMBL" id="MBQ0855422.1"/>
    </source>
</evidence>
<feature type="transmembrane region" description="Helical" evidence="1">
    <location>
        <begin position="6"/>
        <end position="25"/>
    </location>
</feature>
<feature type="transmembrane region" description="Helical" evidence="1">
    <location>
        <begin position="148"/>
        <end position="168"/>
    </location>
</feature>
<keyword evidence="1" id="KW-0812">Transmembrane</keyword>
<dbReference type="EMBL" id="JAGPYQ010000002">
    <property type="protein sequence ID" value="MBQ0855422.1"/>
    <property type="molecule type" value="Genomic_DNA"/>
</dbReference>
<dbReference type="NCBIfam" id="NF042915">
    <property type="entry name" value="MAB_1171c_fam"/>
    <property type="match status" value="1"/>
</dbReference>
<gene>
    <name evidence="3" type="ORF">J8N05_45455</name>
</gene>
<proteinExistence type="predicted"/>
<sequence length="420" mass="45778">MSIAPYVVALLFWLSAFWRLSSALWGDHRRRALWGMVIAFAAVWTLKTPLVDYGMDHSGINDLSSIVKHVIAIGGIYSLLSYVLAMYGSQDEASGERYVRVSRIASKVALKAALVTIACLILLFAFTIDRGKPTEHFVTGHAGEIGMTVYMSLVYLYMSGAAAVAAYQWGSAVRRTTNRLMRVALGMMCTSMGLAVLYALIRTAYVFYVTVATPTDQIADLQESITEPLQTALFPLLLLGLTVPASRALVDHVRALTALARLHPLWRDLAVAFPGPIMLKPTRSKLGATADRLHDIFRLDQSANDRLARYVTEIRDAIAELQYYAPADLLDQAQQYARDHAAREATDTDIAAVAEAYWIRTALALKARSTSPAPTQADFSSASGGNFDSEVPWLQQVSTHYRTAGGAAAELSSAPQPAAS</sequence>